<reference evidence="2" key="1">
    <citation type="submission" date="2022-08" db="EMBL/GenBank/DDBJ databases">
        <title>Novel sulphate-reducing endosymbionts in the free-living metamonad Anaeramoeba.</title>
        <authorList>
            <person name="Jerlstrom-Hultqvist J."/>
            <person name="Cepicka I."/>
            <person name="Gallot-Lavallee L."/>
            <person name="Salas-Leiva D."/>
            <person name="Curtis B.A."/>
            <person name="Zahonova K."/>
            <person name="Pipaliya S."/>
            <person name="Dacks J."/>
            <person name="Roger A.J."/>
        </authorList>
    </citation>
    <scope>NUCLEOTIDE SEQUENCE</scope>
    <source>
        <strain evidence="2">Busselton2</strain>
    </source>
</reference>
<organism evidence="2 3">
    <name type="scientific">Anaeramoeba flamelloides</name>
    <dbReference type="NCBI Taxonomy" id="1746091"/>
    <lineage>
        <taxon>Eukaryota</taxon>
        <taxon>Metamonada</taxon>
        <taxon>Anaeramoebidae</taxon>
        <taxon>Anaeramoeba</taxon>
    </lineage>
</organism>
<dbReference type="Gene3D" id="3.90.25.10">
    <property type="entry name" value="UDP-galactose 4-epimerase, domain 1"/>
    <property type="match status" value="1"/>
</dbReference>
<dbReference type="PANTHER" id="PTHR43349:SF93">
    <property type="entry name" value="ISOFLAVONE REDUCTASE HOMOLOG P3-RELATED"/>
    <property type="match status" value="1"/>
</dbReference>
<dbReference type="InterPro" id="IPR008030">
    <property type="entry name" value="NmrA-like"/>
</dbReference>
<gene>
    <name evidence="2" type="ORF">M0812_25772</name>
</gene>
<dbReference type="InterPro" id="IPR050608">
    <property type="entry name" value="NmrA-type/Isoflavone_red_sf"/>
</dbReference>
<dbReference type="InterPro" id="IPR036291">
    <property type="entry name" value="NAD(P)-bd_dom_sf"/>
</dbReference>
<feature type="domain" description="NmrA-like" evidence="1">
    <location>
        <begin position="36"/>
        <end position="325"/>
    </location>
</feature>
<name>A0AAV7YJG9_9EUKA</name>
<dbReference type="PANTHER" id="PTHR43349">
    <property type="entry name" value="PINORESINOL REDUCTASE-RELATED"/>
    <property type="match status" value="1"/>
</dbReference>
<evidence type="ECO:0000313" key="2">
    <source>
        <dbReference type="EMBL" id="KAJ3428140.1"/>
    </source>
</evidence>
<proteinExistence type="predicted"/>
<comment type="caution">
    <text evidence="2">The sequence shown here is derived from an EMBL/GenBank/DDBJ whole genome shotgun (WGS) entry which is preliminary data.</text>
</comment>
<evidence type="ECO:0000313" key="3">
    <source>
        <dbReference type="Proteomes" id="UP001146793"/>
    </source>
</evidence>
<dbReference type="Gene3D" id="3.40.50.720">
    <property type="entry name" value="NAD(P)-binding Rossmann-like Domain"/>
    <property type="match status" value="1"/>
</dbReference>
<protein>
    <submittedName>
        <fullName evidence="2">Cipa-like</fullName>
    </submittedName>
</protein>
<dbReference type="Proteomes" id="UP001146793">
    <property type="component" value="Unassembled WGS sequence"/>
</dbReference>
<dbReference type="SUPFAM" id="SSF51735">
    <property type="entry name" value="NAD(P)-binding Rossmann-fold domains"/>
    <property type="match status" value="1"/>
</dbReference>
<dbReference type="EMBL" id="JANTQA010000060">
    <property type="protein sequence ID" value="KAJ3428140.1"/>
    <property type="molecule type" value="Genomic_DNA"/>
</dbReference>
<dbReference type="Pfam" id="PF05368">
    <property type="entry name" value="NmrA"/>
    <property type="match status" value="1"/>
</dbReference>
<accession>A0AAV7YJG9</accession>
<sequence length="345" mass="39750">MLNFFQFQNGLNKFVKRGVVSSFFSNVLPPEPKIRKQQVTVFGCTGQIGFQVSKSLAKLGHSVVAVSRARTKNNSAKLDELYELGCNLKETKGKRDYSTYKKFLKNTETCVFVERVTGEEIVPIQSVALKAALSEGVQCFVPTEFGSNNLVRERGIVDFLDLKKDFQDILKQSGINYKLIFTGGFFDYFLPNLRFFEKITTFGKMDTIYPTHDLRDIGAITARIISDPRVAKKGVQICSNLITQTQALNWLYEAFPNYKFERIHYDSETILKNLKTSGNEITAKGGHETDKERWQLNKMIWIDQQLYFKDERQTLKAHELYPNFEYIKPQDVLKDPIFVFGKKNY</sequence>
<dbReference type="AlphaFoldDB" id="A0AAV7YJG9"/>
<evidence type="ECO:0000259" key="1">
    <source>
        <dbReference type="Pfam" id="PF05368"/>
    </source>
</evidence>